<gene>
    <name evidence="1" type="ORF">HOLleu_32183</name>
</gene>
<proteinExistence type="predicted"/>
<sequence length="63" mass="7573">MCQSQTDENFVSLRGCLAYRCQVTYTHGCLPCHHRTWRMLVSTREMLHSSYHLRPLVHRQLKR</sequence>
<protein>
    <submittedName>
        <fullName evidence="1">Uncharacterized protein</fullName>
    </submittedName>
</protein>
<organism evidence="1 2">
    <name type="scientific">Holothuria leucospilota</name>
    <name type="common">Black long sea cucumber</name>
    <name type="synonym">Mertensiothuria leucospilota</name>
    <dbReference type="NCBI Taxonomy" id="206669"/>
    <lineage>
        <taxon>Eukaryota</taxon>
        <taxon>Metazoa</taxon>
        <taxon>Echinodermata</taxon>
        <taxon>Eleutherozoa</taxon>
        <taxon>Echinozoa</taxon>
        <taxon>Holothuroidea</taxon>
        <taxon>Aspidochirotacea</taxon>
        <taxon>Aspidochirotida</taxon>
        <taxon>Holothuriidae</taxon>
        <taxon>Holothuria</taxon>
    </lineage>
</organism>
<dbReference type="AlphaFoldDB" id="A0A9Q0YRE5"/>
<accession>A0A9Q0YRE5</accession>
<comment type="caution">
    <text evidence="1">The sequence shown here is derived from an EMBL/GenBank/DDBJ whole genome shotgun (WGS) entry which is preliminary data.</text>
</comment>
<dbReference type="EMBL" id="JAIZAY010000016">
    <property type="protein sequence ID" value="KAJ8027133.1"/>
    <property type="molecule type" value="Genomic_DNA"/>
</dbReference>
<evidence type="ECO:0000313" key="1">
    <source>
        <dbReference type="EMBL" id="KAJ8027133.1"/>
    </source>
</evidence>
<dbReference type="Proteomes" id="UP001152320">
    <property type="component" value="Chromosome 16"/>
</dbReference>
<evidence type="ECO:0000313" key="2">
    <source>
        <dbReference type="Proteomes" id="UP001152320"/>
    </source>
</evidence>
<keyword evidence="2" id="KW-1185">Reference proteome</keyword>
<reference evidence="1" key="1">
    <citation type="submission" date="2021-10" db="EMBL/GenBank/DDBJ databases">
        <title>Tropical sea cucumber genome reveals ecological adaptation and Cuvierian tubules defense mechanism.</title>
        <authorList>
            <person name="Chen T."/>
        </authorList>
    </citation>
    <scope>NUCLEOTIDE SEQUENCE</scope>
    <source>
        <strain evidence="1">Nanhai2018</strain>
        <tissue evidence="1">Muscle</tissue>
    </source>
</reference>
<name>A0A9Q0YRE5_HOLLE</name>